<dbReference type="AlphaFoldDB" id="A0A6A5YF40"/>
<evidence type="ECO:0000259" key="1">
    <source>
        <dbReference type="Pfam" id="PF13640"/>
    </source>
</evidence>
<organism evidence="2 3">
    <name type="scientific">Saccharata proteae CBS 121410</name>
    <dbReference type="NCBI Taxonomy" id="1314787"/>
    <lineage>
        <taxon>Eukaryota</taxon>
        <taxon>Fungi</taxon>
        <taxon>Dikarya</taxon>
        <taxon>Ascomycota</taxon>
        <taxon>Pezizomycotina</taxon>
        <taxon>Dothideomycetes</taxon>
        <taxon>Dothideomycetes incertae sedis</taxon>
        <taxon>Botryosphaeriales</taxon>
        <taxon>Saccharataceae</taxon>
        <taxon>Saccharata</taxon>
    </lineage>
</organism>
<reference evidence="2" key="1">
    <citation type="journal article" date="2020" name="Stud. Mycol.">
        <title>101 Dothideomycetes genomes: a test case for predicting lifestyles and emergence of pathogens.</title>
        <authorList>
            <person name="Haridas S."/>
            <person name="Albert R."/>
            <person name="Binder M."/>
            <person name="Bloem J."/>
            <person name="Labutti K."/>
            <person name="Salamov A."/>
            <person name="Andreopoulos B."/>
            <person name="Baker S."/>
            <person name="Barry K."/>
            <person name="Bills G."/>
            <person name="Bluhm B."/>
            <person name="Cannon C."/>
            <person name="Castanera R."/>
            <person name="Culley D."/>
            <person name="Daum C."/>
            <person name="Ezra D."/>
            <person name="Gonzalez J."/>
            <person name="Henrissat B."/>
            <person name="Kuo A."/>
            <person name="Liang C."/>
            <person name="Lipzen A."/>
            <person name="Lutzoni F."/>
            <person name="Magnuson J."/>
            <person name="Mondo S."/>
            <person name="Nolan M."/>
            <person name="Ohm R."/>
            <person name="Pangilinan J."/>
            <person name="Park H.-J."/>
            <person name="Ramirez L."/>
            <person name="Alfaro M."/>
            <person name="Sun H."/>
            <person name="Tritt A."/>
            <person name="Yoshinaga Y."/>
            <person name="Zwiers L.-H."/>
            <person name="Turgeon B."/>
            <person name="Goodwin S."/>
            <person name="Spatafora J."/>
            <person name="Crous P."/>
            <person name="Grigoriev I."/>
        </authorList>
    </citation>
    <scope>NUCLEOTIDE SEQUENCE</scope>
    <source>
        <strain evidence="2">CBS 121410</strain>
    </source>
</reference>
<dbReference type="Proteomes" id="UP000799776">
    <property type="component" value="Unassembled WGS sequence"/>
</dbReference>
<protein>
    <recommendedName>
        <fullName evidence="1">Prolyl 4-hydroxylase alpha subunit Fe(2+) 2OG dioxygenase domain-containing protein</fullName>
    </recommendedName>
</protein>
<sequence>GSFAAFGTSAWGVNPGLHIEDVGTIGFPLSRRDAEDIIKKSHLAPFGKGEETIVDTSVRNTWEINPEQLRFQNPAWAEYLTSIVTNATRELGVQEETHVQAFLHKLLLYEEGAMLKPHQDTQKAPGMFGTLVITLPSAHEGGLVKASHNGKDLTFETAGPSAYNNSWIAWYSDVRHSVEPVTAGHRCVLIYNLCRSASQVLPSAGRLVAQRDELQAHLAKWKSHRKTYPSEFPSKLVYVLEHFYTHADTRLSCLKGRDRMTVACLDEASRNFDF</sequence>
<dbReference type="Pfam" id="PF13640">
    <property type="entry name" value="2OG-FeII_Oxy_3"/>
    <property type="match status" value="1"/>
</dbReference>
<dbReference type="EMBL" id="ML978714">
    <property type="protein sequence ID" value="KAF2089411.1"/>
    <property type="molecule type" value="Genomic_DNA"/>
</dbReference>
<dbReference type="PANTHER" id="PTHR33099:SF7">
    <property type="entry name" value="MYND-TYPE DOMAIN-CONTAINING PROTEIN"/>
    <property type="match status" value="1"/>
</dbReference>
<feature type="non-terminal residue" evidence="2">
    <location>
        <position position="274"/>
    </location>
</feature>
<gene>
    <name evidence="2" type="ORF">K490DRAFT_5230</name>
</gene>
<dbReference type="OrthoDB" id="27483at2759"/>
<accession>A0A6A5YF40</accession>
<feature type="domain" description="Prolyl 4-hydroxylase alpha subunit Fe(2+) 2OG dioxygenase" evidence="1">
    <location>
        <begin position="106"/>
        <end position="191"/>
    </location>
</feature>
<dbReference type="InterPro" id="IPR044862">
    <property type="entry name" value="Pro_4_hyd_alph_FE2OG_OXY"/>
</dbReference>
<name>A0A6A5YF40_9PEZI</name>
<dbReference type="PANTHER" id="PTHR33099">
    <property type="entry name" value="FE2OG DIOXYGENASE DOMAIN-CONTAINING PROTEIN"/>
    <property type="match status" value="1"/>
</dbReference>
<proteinExistence type="predicted"/>
<keyword evidence="3" id="KW-1185">Reference proteome</keyword>
<evidence type="ECO:0000313" key="2">
    <source>
        <dbReference type="EMBL" id="KAF2089411.1"/>
    </source>
</evidence>
<dbReference type="Gene3D" id="2.60.120.620">
    <property type="entry name" value="q2cbj1_9rhob like domain"/>
    <property type="match status" value="1"/>
</dbReference>
<feature type="non-terminal residue" evidence="2">
    <location>
        <position position="1"/>
    </location>
</feature>
<evidence type="ECO:0000313" key="3">
    <source>
        <dbReference type="Proteomes" id="UP000799776"/>
    </source>
</evidence>